<gene>
    <name evidence="2" type="ORF">AVEN_253486_1</name>
</gene>
<keyword evidence="1" id="KW-1133">Transmembrane helix</keyword>
<proteinExistence type="predicted"/>
<dbReference type="Proteomes" id="UP000499080">
    <property type="component" value="Unassembled WGS sequence"/>
</dbReference>
<dbReference type="EMBL" id="BGPR01000109">
    <property type="protein sequence ID" value="GBL95137.1"/>
    <property type="molecule type" value="Genomic_DNA"/>
</dbReference>
<evidence type="ECO:0000313" key="2">
    <source>
        <dbReference type="EMBL" id="GBL95137.1"/>
    </source>
</evidence>
<feature type="transmembrane region" description="Helical" evidence="1">
    <location>
        <begin position="43"/>
        <end position="65"/>
    </location>
</feature>
<accession>A0A4Y2BU83</accession>
<comment type="caution">
    <text evidence="2">The sequence shown here is derived from an EMBL/GenBank/DDBJ whole genome shotgun (WGS) entry which is preliminary data.</text>
</comment>
<keyword evidence="1" id="KW-0472">Membrane</keyword>
<evidence type="ECO:0000256" key="1">
    <source>
        <dbReference type="SAM" id="Phobius"/>
    </source>
</evidence>
<keyword evidence="1" id="KW-0812">Transmembrane</keyword>
<reference evidence="2 3" key="1">
    <citation type="journal article" date="2019" name="Sci. Rep.">
        <title>Orb-weaving spider Araneus ventricosus genome elucidates the spidroin gene catalogue.</title>
        <authorList>
            <person name="Kono N."/>
            <person name="Nakamura H."/>
            <person name="Ohtoshi R."/>
            <person name="Moran D.A.P."/>
            <person name="Shinohara A."/>
            <person name="Yoshida Y."/>
            <person name="Fujiwara M."/>
            <person name="Mori M."/>
            <person name="Tomita M."/>
            <person name="Arakawa K."/>
        </authorList>
    </citation>
    <scope>NUCLEOTIDE SEQUENCE [LARGE SCALE GENOMIC DNA]</scope>
</reference>
<organism evidence="2 3">
    <name type="scientific">Araneus ventricosus</name>
    <name type="common">Orbweaver spider</name>
    <name type="synonym">Epeira ventricosa</name>
    <dbReference type="NCBI Taxonomy" id="182803"/>
    <lineage>
        <taxon>Eukaryota</taxon>
        <taxon>Metazoa</taxon>
        <taxon>Ecdysozoa</taxon>
        <taxon>Arthropoda</taxon>
        <taxon>Chelicerata</taxon>
        <taxon>Arachnida</taxon>
        <taxon>Araneae</taxon>
        <taxon>Araneomorphae</taxon>
        <taxon>Entelegynae</taxon>
        <taxon>Araneoidea</taxon>
        <taxon>Araneidae</taxon>
        <taxon>Araneus</taxon>
    </lineage>
</organism>
<sequence>MANSPLTSRVVGCKKLHHSSGSLEHAVFWQLPLRARIMDSVPVMVAVVLVFVFMLLVGFICFSYFNKVSFCQDGLYYLRDYYTRSRRKSGRFKEPA</sequence>
<dbReference type="AlphaFoldDB" id="A0A4Y2BU83"/>
<evidence type="ECO:0000313" key="3">
    <source>
        <dbReference type="Proteomes" id="UP000499080"/>
    </source>
</evidence>
<keyword evidence="3" id="KW-1185">Reference proteome</keyword>
<protein>
    <submittedName>
        <fullName evidence="2">Uncharacterized protein</fullName>
    </submittedName>
</protein>
<name>A0A4Y2BU83_ARAVE</name>